<feature type="binding site" evidence="7">
    <location>
        <position position="128"/>
    </location>
    <ligand>
        <name>[2Fe-2S] cluster</name>
        <dbReference type="ChEBI" id="CHEBI:190135"/>
    </ligand>
</feature>
<evidence type="ECO:0000256" key="7">
    <source>
        <dbReference type="PIRSR" id="PIRSR000216-1"/>
    </source>
</evidence>
<evidence type="ECO:0000256" key="1">
    <source>
        <dbReference type="ARBA" id="ARBA00010643"/>
    </source>
</evidence>
<dbReference type="EMBL" id="CP046622">
    <property type="protein sequence ID" value="QGW80813.1"/>
    <property type="molecule type" value="Genomic_DNA"/>
</dbReference>
<dbReference type="Gene3D" id="1.10.10.1590">
    <property type="entry name" value="NADH-quinone oxidoreductase subunit E"/>
    <property type="match status" value="1"/>
</dbReference>
<comment type="cofactor">
    <cofactor evidence="7">
        <name>[2Fe-2S] cluster</name>
        <dbReference type="ChEBI" id="CHEBI:190135"/>
    </cofactor>
    <text evidence="7">Binds 1 [2Fe-2S] cluster.</text>
</comment>
<evidence type="ECO:0000313" key="9">
    <source>
        <dbReference type="Proteomes" id="UP000425817"/>
    </source>
</evidence>
<dbReference type="GO" id="GO:0046872">
    <property type="term" value="F:metal ion binding"/>
    <property type="evidence" value="ECO:0007669"/>
    <property type="project" value="UniProtKB-KW"/>
</dbReference>
<comment type="cofactor">
    <cofactor evidence="6">
        <name>[2Fe-2S] cluster</name>
        <dbReference type="ChEBI" id="CHEBI:190135"/>
    </cofactor>
</comment>
<dbReference type="PANTHER" id="PTHR43342:SF1">
    <property type="entry name" value="BIFURCATING [FEFE] HYDROGENASE GAMMA SUBUNIT"/>
    <property type="match status" value="1"/>
</dbReference>
<dbReference type="AlphaFoldDB" id="A0A6I6H1X1"/>
<keyword evidence="3 7" id="KW-0479">Metal-binding</keyword>
<dbReference type="GO" id="GO:0051537">
    <property type="term" value="F:2 iron, 2 sulfur cluster binding"/>
    <property type="evidence" value="ECO:0007669"/>
    <property type="project" value="UniProtKB-KW"/>
</dbReference>
<keyword evidence="4 7" id="KW-0408">Iron</keyword>
<dbReference type="CDD" id="cd03081">
    <property type="entry name" value="TRX_Fd_NuoE_FDH_gamma"/>
    <property type="match status" value="1"/>
</dbReference>
<evidence type="ECO:0000256" key="5">
    <source>
        <dbReference type="ARBA" id="ARBA00023014"/>
    </source>
</evidence>
<dbReference type="InterPro" id="IPR036249">
    <property type="entry name" value="Thioredoxin-like_sf"/>
</dbReference>
<protein>
    <submittedName>
        <fullName evidence="8">Formate dehydrogenase subunit gamma</fullName>
    </submittedName>
</protein>
<proteinExistence type="inferred from homology"/>
<reference evidence="8 9" key="1">
    <citation type="submission" date="2019-12" db="EMBL/GenBank/DDBJ databases">
        <title>Hybrid Genome Assemblies of two High G+C Isolates from Undergraduate Microbiology Courses.</title>
        <authorList>
            <person name="Ne Ville C.J."/>
            <person name="Enright D."/>
            <person name="Hernandez I."/>
            <person name="Dodsworth J."/>
            <person name="Orwin P.M."/>
        </authorList>
    </citation>
    <scope>NUCLEOTIDE SEQUENCE [LARGE SCALE GENOMIC DNA]</scope>
    <source>
        <strain evidence="8 9">CSUSB</strain>
    </source>
</reference>
<evidence type="ECO:0000256" key="4">
    <source>
        <dbReference type="ARBA" id="ARBA00023004"/>
    </source>
</evidence>
<dbReference type="NCBIfam" id="NF004638">
    <property type="entry name" value="PRK05988.1"/>
    <property type="match status" value="1"/>
</dbReference>
<organism evidence="8 9">
    <name type="scientific">Variovorax paradoxus</name>
    <dbReference type="NCBI Taxonomy" id="34073"/>
    <lineage>
        <taxon>Bacteria</taxon>
        <taxon>Pseudomonadati</taxon>
        <taxon>Pseudomonadota</taxon>
        <taxon>Betaproteobacteria</taxon>
        <taxon>Burkholderiales</taxon>
        <taxon>Comamonadaceae</taxon>
        <taxon>Variovorax</taxon>
    </lineage>
</organism>
<dbReference type="InterPro" id="IPR002023">
    <property type="entry name" value="NuoE-like"/>
</dbReference>
<evidence type="ECO:0000313" key="8">
    <source>
        <dbReference type="EMBL" id="QGW80813.1"/>
    </source>
</evidence>
<dbReference type="InterPro" id="IPR041921">
    <property type="entry name" value="NuoE_N"/>
</dbReference>
<dbReference type="Pfam" id="PF01257">
    <property type="entry name" value="2Fe-2S_thioredx"/>
    <property type="match status" value="1"/>
</dbReference>
<dbReference type="PIRSF" id="PIRSF000216">
    <property type="entry name" value="NADH_DH_24kDa"/>
    <property type="match status" value="1"/>
</dbReference>
<feature type="binding site" evidence="7">
    <location>
        <position position="88"/>
    </location>
    <ligand>
        <name>[2Fe-2S] cluster</name>
        <dbReference type="ChEBI" id="CHEBI:190135"/>
    </ligand>
</feature>
<dbReference type="PANTHER" id="PTHR43342">
    <property type="entry name" value="NADH-QUINONE OXIDOREDUCTASE, E SUBUNIT"/>
    <property type="match status" value="1"/>
</dbReference>
<keyword evidence="2 7" id="KW-0001">2Fe-2S</keyword>
<dbReference type="RefSeq" id="WP_157612002.1">
    <property type="nucleotide sequence ID" value="NZ_CP046622.1"/>
</dbReference>
<dbReference type="Proteomes" id="UP000425817">
    <property type="component" value="Chromosome"/>
</dbReference>
<dbReference type="Gene3D" id="3.40.30.10">
    <property type="entry name" value="Glutaredoxin"/>
    <property type="match status" value="1"/>
</dbReference>
<accession>A0A6I6H1X1</accession>
<evidence type="ECO:0000256" key="3">
    <source>
        <dbReference type="ARBA" id="ARBA00022723"/>
    </source>
</evidence>
<comment type="similarity">
    <text evidence="1">Belongs to the complex I 24 kDa subunit family.</text>
</comment>
<name>A0A6I6H1X1_VARPD</name>
<gene>
    <name evidence="8" type="ORF">GOQ09_04060</name>
</gene>
<feature type="binding site" evidence="7">
    <location>
        <position position="83"/>
    </location>
    <ligand>
        <name>[2Fe-2S] cluster</name>
        <dbReference type="ChEBI" id="CHEBI:190135"/>
    </ligand>
</feature>
<dbReference type="InterPro" id="IPR028431">
    <property type="entry name" value="NADP_DH_HndA-like"/>
</dbReference>
<keyword evidence="5 7" id="KW-0411">Iron-sulfur</keyword>
<dbReference type="SUPFAM" id="SSF52833">
    <property type="entry name" value="Thioredoxin-like"/>
    <property type="match status" value="1"/>
</dbReference>
<dbReference type="OrthoDB" id="9807941at2"/>
<evidence type="ECO:0000256" key="2">
    <source>
        <dbReference type="ARBA" id="ARBA00022714"/>
    </source>
</evidence>
<feature type="binding site" evidence="7">
    <location>
        <position position="124"/>
    </location>
    <ligand>
        <name>[2Fe-2S] cluster</name>
        <dbReference type="ChEBI" id="CHEBI:190135"/>
    </ligand>
</feature>
<evidence type="ECO:0000256" key="6">
    <source>
        <dbReference type="ARBA" id="ARBA00034078"/>
    </source>
</evidence>
<dbReference type="GO" id="GO:0016491">
    <property type="term" value="F:oxidoreductase activity"/>
    <property type="evidence" value="ECO:0007669"/>
    <property type="project" value="InterPro"/>
</dbReference>
<sequence>MTETTDTAGPGIAASIAAAHKDVPGGLLPALHGIQDAQGYVPPDAVPLVAEQFNLSRAEVHGVVSYYHHFRSAPAGRLLVQVCRAEACKAMGADALLQHAEQRLGCGVHGTSADGQYSLEPVFCLGLCASSPSIAINDEVHARITPALFDEIVEEARQAS</sequence>